<dbReference type="GO" id="GO:0043014">
    <property type="term" value="F:alpha-tubulin binding"/>
    <property type="evidence" value="ECO:0007669"/>
    <property type="project" value="TreeGrafter"/>
</dbReference>
<dbReference type="Pfam" id="PF06565">
    <property type="entry name" value="DM10_dom"/>
    <property type="match status" value="3"/>
</dbReference>
<sequence length="585" mass="67205">MEIRWEESSCTKQVLRFHGYYREEIYDWSRENYRIRPVRILYYLQDDTMEVVEPKIPNSGLMQGTLFKRHAFPTPAAKAGSTWKDLNLRTDMLVYGLLIRLCDCDNWTRILSFKEPINYFYVPHVGVFVAGVPDRCGDRHEQTGAHPSGPLRAAEGGDRGAQGGEAPEHRGGEALQVPDQRPEGVALLRHVAGHPRRPPEMRRVVLQYYLADDTMEVLEDHARNSGRIPAQSPRKKQKIPVDMNELPVSFPRSYLEVKDEDMTWFSPQDLTTGKDIVVLGKKIFLYDCDEFTRHYYKTQFGEDLESIAVAEKPKPANPKVFPPHTGLGSWDDSLQNCLSLLPKAPKKNFLKEMHFNGIILRYKAELVTPFKDEKMRRFVVSFSPGDDTVIITENNVPNSGFDGGSFVKKGKLLKPESEKSLRPEYYTAPDFHIGAEIRANGKLFILTDADRFVLTFMEEHPEIYSDKLIEIHRKSTTEEILKSDAQMKERDSIMQMMREDVTKKFGLSPYSLPSCLEPPFDMQMKEKVEEELYCANMPISPELLKKAVDICTDCNNRTDLNELRKLLLPPLGHDINKNELCICFY</sequence>
<dbReference type="AlphaFoldDB" id="A0AAV4XDI2"/>
<organism evidence="8 9">
    <name type="scientific">Caerostris extrusa</name>
    <name type="common">Bark spider</name>
    <name type="synonym">Caerostris bankana</name>
    <dbReference type="NCBI Taxonomy" id="172846"/>
    <lineage>
        <taxon>Eukaryota</taxon>
        <taxon>Metazoa</taxon>
        <taxon>Ecdysozoa</taxon>
        <taxon>Arthropoda</taxon>
        <taxon>Chelicerata</taxon>
        <taxon>Arachnida</taxon>
        <taxon>Araneae</taxon>
        <taxon>Araneomorphae</taxon>
        <taxon>Entelegynae</taxon>
        <taxon>Araneoidea</taxon>
        <taxon>Araneidae</taxon>
        <taxon>Caerostris</taxon>
    </lineage>
</organism>
<dbReference type="GO" id="GO:0072686">
    <property type="term" value="C:mitotic spindle"/>
    <property type="evidence" value="ECO:0007669"/>
    <property type="project" value="TreeGrafter"/>
</dbReference>
<feature type="domain" description="DM10" evidence="7">
    <location>
        <begin position="11"/>
        <end position="116"/>
    </location>
</feature>
<evidence type="ECO:0000313" key="9">
    <source>
        <dbReference type="Proteomes" id="UP001054945"/>
    </source>
</evidence>
<evidence type="ECO:0000259" key="7">
    <source>
        <dbReference type="PROSITE" id="PS51336"/>
    </source>
</evidence>
<feature type="region of interest" description="Disordered" evidence="6">
    <location>
        <begin position="138"/>
        <end position="180"/>
    </location>
</feature>
<dbReference type="FunFam" id="2.30.29.170:FF:000004">
    <property type="entry name" value="EF-hand domain containing 2"/>
    <property type="match status" value="1"/>
</dbReference>
<dbReference type="GO" id="GO:0000281">
    <property type="term" value="P:mitotic cytokinesis"/>
    <property type="evidence" value="ECO:0007669"/>
    <property type="project" value="TreeGrafter"/>
</dbReference>
<keyword evidence="3" id="KW-0677">Repeat</keyword>
<evidence type="ECO:0000256" key="3">
    <source>
        <dbReference type="ARBA" id="ARBA00022737"/>
    </source>
</evidence>
<dbReference type="Gene3D" id="2.30.29.170">
    <property type="match status" value="3"/>
</dbReference>
<evidence type="ECO:0000313" key="8">
    <source>
        <dbReference type="EMBL" id="GIY92285.1"/>
    </source>
</evidence>
<reference evidence="8 9" key="1">
    <citation type="submission" date="2021-06" db="EMBL/GenBank/DDBJ databases">
        <title>Caerostris extrusa draft genome.</title>
        <authorList>
            <person name="Kono N."/>
            <person name="Arakawa K."/>
        </authorList>
    </citation>
    <scope>NUCLEOTIDE SEQUENCE [LARGE SCALE GENOMIC DNA]</scope>
</reference>
<evidence type="ECO:0000256" key="5">
    <source>
        <dbReference type="ARBA" id="ARBA00023273"/>
    </source>
</evidence>
<keyword evidence="2" id="KW-0963">Cytoplasm</keyword>
<evidence type="ECO:0000256" key="4">
    <source>
        <dbReference type="ARBA" id="ARBA00023212"/>
    </source>
</evidence>
<gene>
    <name evidence="8" type="primary">EFHC1</name>
    <name evidence="8" type="ORF">CEXT_668841</name>
</gene>
<dbReference type="FunFam" id="2.30.29.170:FF:000002">
    <property type="entry name" value="EF-hand domain (C-terminal) containing 1"/>
    <property type="match status" value="1"/>
</dbReference>
<protein>
    <submittedName>
        <fullName evidence="8">EF-hand domain-containing protein 1</fullName>
    </submittedName>
</protein>
<feature type="domain" description="DM10" evidence="7">
    <location>
        <begin position="184"/>
        <end position="300"/>
    </location>
</feature>
<proteinExistence type="predicted"/>
<dbReference type="Proteomes" id="UP001054945">
    <property type="component" value="Unassembled WGS sequence"/>
</dbReference>
<evidence type="ECO:0000256" key="1">
    <source>
        <dbReference type="ARBA" id="ARBA00004430"/>
    </source>
</evidence>
<comment type="caution">
    <text evidence="8">The sequence shown here is derived from an EMBL/GenBank/DDBJ whole genome shotgun (WGS) entry which is preliminary data.</text>
</comment>
<accession>A0AAV4XDI2</accession>
<dbReference type="GO" id="GO:0005930">
    <property type="term" value="C:axoneme"/>
    <property type="evidence" value="ECO:0007669"/>
    <property type="project" value="UniProtKB-SubCell"/>
</dbReference>
<dbReference type="EMBL" id="BPLR01017516">
    <property type="protein sequence ID" value="GIY92285.1"/>
    <property type="molecule type" value="Genomic_DNA"/>
</dbReference>
<dbReference type="PROSITE" id="PS51336">
    <property type="entry name" value="DM10"/>
    <property type="match status" value="3"/>
</dbReference>
<dbReference type="SMART" id="SM00676">
    <property type="entry name" value="DM10"/>
    <property type="match status" value="3"/>
</dbReference>
<keyword evidence="5" id="KW-0966">Cell projection</keyword>
<dbReference type="GO" id="GO:0007052">
    <property type="term" value="P:mitotic spindle organization"/>
    <property type="evidence" value="ECO:0007669"/>
    <property type="project" value="TreeGrafter"/>
</dbReference>
<dbReference type="PANTHER" id="PTHR12086">
    <property type="entry name" value="EF-HAND DOMAIN C-TERMINAL CONTAINING PROTEIN"/>
    <property type="match status" value="1"/>
</dbReference>
<name>A0AAV4XDI2_CAEEX</name>
<dbReference type="InterPro" id="IPR006602">
    <property type="entry name" value="DM10_dom"/>
</dbReference>
<keyword evidence="9" id="KW-1185">Reference proteome</keyword>
<feature type="domain" description="DM10" evidence="7">
    <location>
        <begin position="356"/>
        <end position="461"/>
    </location>
</feature>
<evidence type="ECO:0000256" key="2">
    <source>
        <dbReference type="ARBA" id="ARBA00022490"/>
    </source>
</evidence>
<dbReference type="PANTHER" id="PTHR12086:SF9">
    <property type="entry name" value="EF-HAND DOMAIN-CONTAINING PROTEIN 1"/>
    <property type="match status" value="1"/>
</dbReference>
<comment type="subcellular location">
    <subcellularLocation>
        <location evidence="1">Cytoplasm</location>
        <location evidence="1">Cytoskeleton</location>
        <location evidence="1">Cilium axoneme</location>
    </subcellularLocation>
</comment>
<evidence type="ECO:0000256" key="6">
    <source>
        <dbReference type="SAM" id="MobiDB-lite"/>
    </source>
</evidence>
<dbReference type="InterPro" id="IPR040193">
    <property type="entry name" value="EFHC1/EFHC2/EFHB"/>
</dbReference>
<dbReference type="GO" id="GO:0060285">
    <property type="term" value="P:cilium-dependent cell motility"/>
    <property type="evidence" value="ECO:0007669"/>
    <property type="project" value="TreeGrafter"/>
</dbReference>
<keyword evidence="4" id="KW-0206">Cytoskeleton</keyword>